<evidence type="ECO:0000313" key="1">
    <source>
        <dbReference type="EMBL" id="HFJ53456.1"/>
    </source>
</evidence>
<accession>A0A7C3IM66</accession>
<comment type="caution">
    <text evidence="1">The sequence shown here is derived from an EMBL/GenBank/DDBJ whole genome shotgun (WGS) entry which is preliminary data.</text>
</comment>
<dbReference type="EMBL" id="DSTU01000003">
    <property type="protein sequence ID" value="HFJ53456.1"/>
    <property type="molecule type" value="Genomic_DNA"/>
</dbReference>
<reference evidence="1" key="1">
    <citation type="journal article" date="2020" name="mSystems">
        <title>Genome- and Community-Level Interaction Insights into Carbon Utilization and Element Cycling Functions of Hydrothermarchaeota in Hydrothermal Sediment.</title>
        <authorList>
            <person name="Zhou Z."/>
            <person name="Liu Y."/>
            <person name="Xu W."/>
            <person name="Pan J."/>
            <person name="Luo Z.H."/>
            <person name="Li M."/>
        </authorList>
    </citation>
    <scope>NUCLEOTIDE SEQUENCE [LARGE SCALE GENOMIC DNA]</scope>
    <source>
        <strain evidence="1">SpSt-465</strain>
    </source>
</reference>
<dbReference type="SUPFAM" id="SSF53474">
    <property type="entry name" value="alpha/beta-Hydrolases"/>
    <property type="match status" value="1"/>
</dbReference>
<gene>
    <name evidence="1" type="ORF">ENS16_02035</name>
</gene>
<dbReference type="AlphaFoldDB" id="A0A7C3IM66"/>
<proteinExistence type="predicted"/>
<protein>
    <recommendedName>
        <fullName evidence="2">Alpha/beta hydrolase</fullName>
    </recommendedName>
</protein>
<evidence type="ECO:0008006" key="2">
    <source>
        <dbReference type="Google" id="ProtNLM"/>
    </source>
</evidence>
<name>A0A7C3IM66_UNCW3</name>
<dbReference type="InterPro" id="IPR029058">
    <property type="entry name" value="AB_hydrolase_fold"/>
</dbReference>
<organism evidence="1">
    <name type="scientific">candidate division WOR-3 bacterium</name>
    <dbReference type="NCBI Taxonomy" id="2052148"/>
    <lineage>
        <taxon>Bacteria</taxon>
        <taxon>Bacteria division WOR-3</taxon>
    </lineage>
</organism>
<sequence>MLHFGGWGNVPLALAGEFVPLVSGVERYFQIHGFRTLVASYRRAPADFPDAPDLGVQLAVVTEMFGFHKTRVRRFAVLLETLAVKNPDVHFILLGQSNGAIFVDEAIKLLSSRFANRVAGIVAGMPFWKNASGCENILYLDNEGNDELTKGEVGEIFGTVLQRLYQRMAAVLGLRIGRYERIWYLPSHDYDWQQVEPAVTAFLDRLQLKKSKASSVDN</sequence>